<organism evidence="3 4">
    <name type="scientific">Corallococcus aberystwythensis</name>
    <dbReference type="NCBI Taxonomy" id="2316722"/>
    <lineage>
        <taxon>Bacteria</taxon>
        <taxon>Pseudomonadati</taxon>
        <taxon>Myxococcota</taxon>
        <taxon>Myxococcia</taxon>
        <taxon>Myxococcales</taxon>
        <taxon>Cystobacterineae</taxon>
        <taxon>Myxococcaceae</taxon>
        <taxon>Corallococcus</taxon>
    </lineage>
</organism>
<dbReference type="EMBL" id="RAWK01000011">
    <property type="protein sequence ID" value="RKH73876.1"/>
    <property type="molecule type" value="Genomic_DNA"/>
</dbReference>
<accession>A0A3A8QYM7</accession>
<dbReference type="AlphaFoldDB" id="A0A3A8QYM7"/>
<feature type="non-terminal residue" evidence="3">
    <location>
        <position position="310"/>
    </location>
</feature>
<evidence type="ECO:0000256" key="2">
    <source>
        <dbReference type="SAM" id="SignalP"/>
    </source>
</evidence>
<evidence type="ECO:0000313" key="4">
    <source>
        <dbReference type="Proteomes" id="UP000267003"/>
    </source>
</evidence>
<evidence type="ECO:0000313" key="3">
    <source>
        <dbReference type="EMBL" id="RKH73876.1"/>
    </source>
</evidence>
<protein>
    <submittedName>
        <fullName evidence="3">Cell envelope biogenesis protein OmpA</fullName>
    </submittedName>
</protein>
<feature type="region of interest" description="Disordered" evidence="1">
    <location>
        <begin position="256"/>
        <end position="278"/>
    </location>
</feature>
<feature type="signal peptide" evidence="2">
    <location>
        <begin position="1"/>
        <end position="15"/>
    </location>
</feature>
<comment type="caution">
    <text evidence="3">The sequence shown here is derived from an EMBL/GenBank/DDBJ whole genome shotgun (WGS) entry which is preliminary data.</text>
</comment>
<feature type="chain" id="PRO_5017331184" evidence="2">
    <location>
        <begin position="16"/>
        <end position="310"/>
    </location>
</feature>
<sequence>MALLCAVLLAPPAFAEPDTLGLGTGRNGVLTVNAANTIVNTYTRLTATANAGATSVTVTSTAGFAAGDLVMVYQSTGLTAVAIGSQTAIDLSTAQVGRWQFARVLSLTGTTRLNFVAGTTLTQAFTVGTTANLAAQVLRVPEYQSVTVNAGASIVAAPWDGQVGGLVVFLSQGAVNNAGAISANGMGFRGGLYRNGNGDGCTGINQAYPGGTSKGEGVVPGNFSIAGVPPTNTTGYGNVGNAGGGGICHNSGGGGGGAAGAGGRGGRTWSGDNGGGASASRDVGGLGGVPMNFSAVDHLLFGGGGGAGHS</sequence>
<gene>
    <name evidence="3" type="ORF">D7W81_02875</name>
</gene>
<feature type="compositionally biased region" description="Gly residues" evidence="1">
    <location>
        <begin position="256"/>
        <end position="277"/>
    </location>
</feature>
<keyword evidence="4" id="KW-1185">Reference proteome</keyword>
<keyword evidence="2" id="KW-0732">Signal</keyword>
<proteinExistence type="predicted"/>
<dbReference type="Proteomes" id="UP000267003">
    <property type="component" value="Unassembled WGS sequence"/>
</dbReference>
<reference evidence="4" key="1">
    <citation type="submission" date="2018-09" db="EMBL/GenBank/DDBJ databases">
        <authorList>
            <person name="Livingstone P.G."/>
            <person name="Whitworth D.E."/>
        </authorList>
    </citation>
    <scope>NUCLEOTIDE SEQUENCE [LARGE SCALE GENOMIC DNA]</scope>
    <source>
        <strain evidence="4">AB050A</strain>
    </source>
</reference>
<name>A0A3A8QYM7_9BACT</name>
<evidence type="ECO:0000256" key="1">
    <source>
        <dbReference type="SAM" id="MobiDB-lite"/>
    </source>
</evidence>